<dbReference type="Pfam" id="PF01656">
    <property type="entry name" value="CbiA"/>
    <property type="match status" value="1"/>
</dbReference>
<dbReference type="AlphaFoldDB" id="A0A845KI15"/>
<sequence>MRKTTVQLEPMSYAMTEEMKTLRTNILFCGNDKKVITVTSCVMGEGKTKISIRLATSLVELKKRVLLIDADLRKSVMASRLKATGADKGLTHKKIDTANSEYGNVFEAELGR</sequence>
<gene>
    <name evidence="2" type="ORF">GT565_01885</name>
</gene>
<dbReference type="Proteomes" id="UP000446719">
    <property type="component" value="Unassembled WGS sequence"/>
</dbReference>
<dbReference type="Gene3D" id="3.40.50.300">
    <property type="entry name" value="P-loop containing nucleotide triphosphate hydrolases"/>
    <property type="match status" value="1"/>
</dbReference>
<proteinExistence type="predicted"/>
<evidence type="ECO:0000313" key="3">
    <source>
        <dbReference type="Proteomes" id="UP000446719"/>
    </source>
</evidence>
<name>A0A845KI15_9FIRM</name>
<feature type="domain" description="CobQ/CobB/MinD/ParA nucleotide binding" evidence="1">
    <location>
        <begin position="36"/>
        <end position="78"/>
    </location>
</feature>
<dbReference type="GeneID" id="93137054"/>
<dbReference type="EMBL" id="WWSB01000002">
    <property type="protein sequence ID" value="MZK16889.1"/>
    <property type="molecule type" value="Genomic_DNA"/>
</dbReference>
<dbReference type="InterPro" id="IPR050445">
    <property type="entry name" value="Bact_polysacc_biosynth/exp"/>
</dbReference>
<dbReference type="RefSeq" id="WP_006427291.1">
    <property type="nucleotide sequence ID" value="NZ_CP102280.1"/>
</dbReference>
<dbReference type="InterPro" id="IPR027417">
    <property type="entry name" value="P-loop_NTPase"/>
</dbReference>
<comment type="caution">
    <text evidence="2">The sequence shown here is derived from an EMBL/GenBank/DDBJ whole genome shotgun (WGS) entry which is preliminary data.</text>
</comment>
<evidence type="ECO:0000259" key="1">
    <source>
        <dbReference type="Pfam" id="PF01656"/>
    </source>
</evidence>
<evidence type="ECO:0000313" key="2">
    <source>
        <dbReference type="EMBL" id="MZK16889.1"/>
    </source>
</evidence>
<dbReference type="GO" id="GO:0005886">
    <property type="term" value="C:plasma membrane"/>
    <property type="evidence" value="ECO:0007669"/>
    <property type="project" value="TreeGrafter"/>
</dbReference>
<dbReference type="PANTHER" id="PTHR32309">
    <property type="entry name" value="TYROSINE-PROTEIN KINASE"/>
    <property type="match status" value="1"/>
</dbReference>
<organism evidence="2 3">
    <name type="scientific">Dorea longicatena</name>
    <dbReference type="NCBI Taxonomy" id="88431"/>
    <lineage>
        <taxon>Bacteria</taxon>
        <taxon>Bacillati</taxon>
        <taxon>Bacillota</taxon>
        <taxon>Clostridia</taxon>
        <taxon>Lachnospirales</taxon>
        <taxon>Lachnospiraceae</taxon>
        <taxon>Dorea</taxon>
    </lineage>
</organism>
<dbReference type="SUPFAM" id="SSF52540">
    <property type="entry name" value="P-loop containing nucleoside triphosphate hydrolases"/>
    <property type="match status" value="1"/>
</dbReference>
<protein>
    <submittedName>
        <fullName evidence="2">AAA family ATPase</fullName>
    </submittedName>
</protein>
<dbReference type="GO" id="GO:0004713">
    <property type="term" value="F:protein tyrosine kinase activity"/>
    <property type="evidence" value="ECO:0007669"/>
    <property type="project" value="TreeGrafter"/>
</dbReference>
<dbReference type="PANTHER" id="PTHR32309:SF13">
    <property type="entry name" value="FERRIC ENTEROBACTIN TRANSPORT PROTEIN FEPE"/>
    <property type="match status" value="1"/>
</dbReference>
<accession>A0A845KI15</accession>
<reference evidence="2 3" key="1">
    <citation type="journal article" date="2019" name="Nat. Med.">
        <title>A library of human gut bacterial isolates paired with longitudinal multiomics data enables mechanistic microbiome research.</title>
        <authorList>
            <person name="Poyet M."/>
            <person name="Groussin M."/>
            <person name="Gibbons S.M."/>
            <person name="Avila-Pacheco J."/>
            <person name="Jiang X."/>
            <person name="Kearney S.M."/>
            <person name="Perrotta A.R."/>
            <person name="Berdy B."/>
            <person name="Zhao S."/>
            <person name="Lieberman T.D."/>
            <person name="Swanson P.K."/>
            <person name="Smith M."/>
            <person name="Roesemann S."/>
            <person name="Alexander J.E."/>
            <person name="Rich S.A."/>
            <person name="Livny J."/>
            <person name="Vlamakis H."/>
            <person name="Clish C."/>
            <person name="Bullock K."/>
            <person name="Deik A."/>
            <person name="Scott J."/>
            <person name="Pierce K.A."/>
            <person name="Xavier R.J."/>
            <person name="Alm E.J."/>
        </authorList>
    </citation>
    <scope>NUCLEOTIDE SEQUENCE [LARGE SCALE GENOMIC DNA]</scope>
    <source>
        <strain evidence="2 3">BIOML-A7</strain>
    </source>
</reference>
<dbReference type="InterPro" id="IPR002586">
    <property type="entry name" value="CobQ/CobB/MinD/ParA_Nub-bd_dom"/>
</dbReference>